<evidence type="ECO:0000313" key="9">
    <source>
        <dbReference type="Proteomes" id="UP000195787"/>
    </source>
</evidence>
<evidence type="ECO:0000256" key="5">
    <source>
        <dbReference type="ARBA" id="ARBA00023163"/>
    </source>
</evidence>
<dbReference type="EMBL" id="FUHU01000026">
    <property type="protein sequence ID" value="SJM58054.1"/>
    <property type="molecule type" value="Genomic_DNA"/>
</dbReference>
<dbReference type="RefSeq" id="WP_086991616.1">
    <property type="nucleotide sequence ID" value="NZ_FUHU01000026.1"/>
</dbReference>
<dbReference type="GO" id="GO:0003723">
    <property type="term" value="F:RNA binding"/>
    <property type="evidence" value="ECO:0007669"/>
    <property type="project" value="UniProtKB-UniRule"/>
</dbReference>
<dbReference type="Gene3D" id="1.10.940.10">
    <property type="entry name" value="NusB-like"/>
    <property type="match status" value="1"/>
</dbReference>
<evidence type="ECO:0000313" key="8">
    <source>
        <dbReference type="EMBL" id="SJM58054.1"/>
    </source>
</evidence>
<evidence type="ECO:0000256" key="2">
    <source>
        <dbReference type="ARBA" id="ARBA00022814"/>
    </source>
</evidence>
<reference evidence="8 9" key="1">
    <citation type="submission" date="2017-02" db="EMBL/GenBank/DDBJ databases">
        <authorList>
            <person name="Peterson S.W."/>
        </authorList>
    </citation>
    <scope>NUCLEOTIDE SEQUENCE [LARGE SCALE GENOMIC DNA]</scope>
    <source>
        <strain evidence="8 9">LMG 22410</strain>
    </source>
</reference>
<feature type="domain" description="NusB/RsmB/TIM44" evidence="7">
    <location>
        <begin position="10"/>
        <end position="136"/>
    </location>
</feature>
<dbReference type="GeneID" id="303172745"/>
<dbReference type="OrthoDB" id="3528057at2"/>
<dbReference type="PANTHER" id="PTHR11078:SF3">
    <property type="entry name" value="ANTITERMINATION NUSB DOMAIN-CONTAINING PROTEIN"/>
    <property type="match status" value="1"/>
</dbReference>
<dbReference type="NCBIfam" id="TIGR01951">
    <property type="entry name" value="nusB"/>
    <property type="match status" value="1"/>
</dbReference>
<sequence>MAAEKYPSRRKARKHAVEVVYAALVRDDDPVVLFGATAREAGWRDHPWHPFAQELVIGVADHDHELDAVIDGASDKWRISRMSRTDLAILRVATFELLHKDDVPAAVAISEAAHIAEELSAEGSPKFVQGVLSKIASKPDTDAAVDDELAER</sequence>
<dbReference type="SUPFAM" id="SSF48013">
    <property type="entry name" value="NusB-like"/>
    <property type="match status" value="1"/>
</dbReference>
<dbReference type="GO" id="GO:0005829">
    <property type="term" value="C:cytosol"/>
    <property type="evidence" value="ECO:0007669"/>
    <property type="project" value="TreeGrafter"/>
</dbReference>
<proteinExistence type="inferred from homology"/>
<accession>A0A1R4FQ15</accession>
<name>A0A1R4FQ15_9MICO</name>
<evidence type="ECO:0000256" key="4">
    <source>
        <dbReference type="ARBA" id="ARBA00023015"/>
    </source>
</evidence>
<protein>
    <recommendedName>
        <fullName evidence="6">Transcription antitermination protein NusB</fullName>
    </recommendedName>
    <alternativeName>
        <fullName evidence="6">Antitermination factor NusB</fullName>
    </alternativeName>
</protein>
<gene>
    <name evidence="6" type="primary">nusB</name>
    <name evidence="8" type="ORF">CZ674_05880</name>
</gene>
<keyword evidence="3 6" id="KW-0694">RNA-binding</keyword>
<comment type="function">
    <text evidence="6">Involved in transcription antitermination. Required for transcription of ribosomal RNA (rRNA) genes. Binds specifically to the boxA antiterminator sequence of the ribosomal RNA (rrn) operons.</text>
</comment>
<evidence type="ECO:0000256" key="1">
    <source>
        <dbReference type="ARBA" id="ARBA00005952"/>
    </source>
</evidence>
<dbReference type="Proteomes" id="UP000195787">
    <property type="component" value="Unassembled WGS sequence"/>
</dbReference>
<dbReference type="PANTHER" id="PTHR11078">
    <property type="entry name" value="N UTILIZATION SUBSTANCE PROTEIN B-RELATED"/>
    <property type="match status" value="1"/>
</dbReference>
<dbReference type="GO" id="GO:0006353">
    <property type="term" value="P:DNA-templated transcription termination"/>
    <property type="evidence" value="ECO:0007669"/>
    <property type="project" value="UniProtKB-UniRule"/>
</dbReference>
<evidence type="ECO:0000256" key="6">
    <source>
        <dbReference type="HAMAP-Rule" id="MF_00073"/>
    </source>
</evidence>
<evidence type="ECO:0000259" key="7">
    <source>
        <dbReference type="Pfam" id="PF01029"/>
    </source>
</evidence>
<comment type="similarity">
    <text evidence="1 6">Belongs to the NusB family.</text>
</comment>
<dbReference type="InterPro" id="IPR035926">
    <property type="entry name" value="NusB-like_sf"/>
</dbReference>
<dbReference type="InterPro" id="IPR006027">
    <property type="entry name" value="NusB_RsmB_TIM44"/>
</dbReference>
<dbReference type="AlphaFoldDB" id="A0A1R4FQ15"/>
<keyword evidence="2 6" id="KW-0889">Transcription antitermination</keyword>
<dbReference type="Pfam" id="PF01029">
    <property type="entry name" value="NusB"/>
    <property type="match status" value="1"/>
</dbReference>
<organism evidence="8 9">
    <name type="scientific">Agrococcus casei LMG 22410</name>
    <dbReference type="NCBI Taxonomy" id="1255656"/>
    <lineage>
        <taxon>Bacteria</taxon>
        <taxon>Bacillati</taxon>
        <taxon>Actinomycetota</taxon>
        <taxon>Actinomycetes</taxon>
        <taxon>Micrococcales</taxon>
        <taxon>Microbacteriaceae</taxon>
        <taxon>Agrococcus</taxon>
    </lineage>
</organism>
<dbReference type="HAMAP" id="MF_00073">
    <property type="entry name" value="NusB"/>
    <property type="match status" value="1"/>
</dbReference>
<dbReference type="InterPro" id="IPR011605">
    <property type="entry name" value="NusB_fam"/>
</dbReference>
<keyword evidence="5 6" id="KW-0804">Transcription</keyword>
<keyword evidence="4 6" id="KW-0805">Transcription regulation</keyword>
<evidence type="ECO:0000256" key="3">
    <source>
        <dbReference type="ARBA" id="ARBA00022884"/>
    </source>
</evidence>
<keyword evidence="9" id="KW-1185">Reference proteome</keyword>
<dbReference type="GO" id="GO:0031564">
    <property type="term" value="P:transcription antitermination"/>
    <property type="evidence" value="ECO:0007669"/>
    <property type="project" value="UniProtKB-KW"/>
</dbReference>